<evidence type="ECO:0000259" key="4">
    <source>
        <dbReference type="Pfam" id="PF25917"/>
    </source>
</evidence>
<dbReference type="InterPro" id="IPR006143">
    <property type="entry name" value="RND_pump_MFP"/>
</dbReference>
<dbReference type="Pfam" id="PF25917">
    <property type="entry name" value="BSH_RND"/>
    <property type="match status" value="1"/>
</dbReference>
<feature type="transmembrane region" description="Helical" evidence="3">
    <location>
        <begin position="33"/>
        <end position="51"/>
    </location>
</feature>
<dbReference type="Pfam" id="PF25954">
    <property type="entry name" value="Beta-barrel_RND_2"/>
    <property type="match status" value="1"/>
</dbReference>
<dbReference type="Gene3D" id="2.40.50.100">
    <property type="match status" value="1"/>
</dbReference>
<keyword evidence="3" id="KW-0472">Membrane</keyword>
<protein>
    <submittedName>
        <fullName evidence="6">Uncharacterized protein</fullName>
    </submittedName>
</protein>
<keyword evidence="7" id="KW-1185">Reference proteome</keyword>
<evidence type="ECO:0000313" key="7">
    <source>
        <dbReference type="Proteomes" id="UP000033411"/>
    </source>
</evidence>
<dbReference type="PANTHER" id="PTHR30469">
    <property type="entry name" value="MULTIDRUG RESISTANCE PROTEIN MDTA"/>
    <property type="match status" value="1"/>
</dbReference>
<dbReference type="OrthoDB" id="9806939at2"/>
<evidence type="ECO:0000256" key="3">
    <source>
        <dbReference type="SAM" id="Phobius"/>
    </source>
</evidence>
<dbReference type="RefSeq" id="WP_046137774.1">
    <property type="nucleotide sequence ID" value="NZ_LANJ01000001.1"/>
</dbReference>
<gene>
    <name evidence="6" type="ORF">WH87_00455</name>
</gene>
<feature type="domain" description="CusB-like beta-barrel" evidence="5">
    <location>
        <begin position="255"/>
        <end position="318"/>
    </location>
</feature>
<organism evidence="6 7">
    <name type="scientific">Devosia epidermidihirudinis</name>
    <dbReference type="NCBI Taxonomy" id="1293439"/>
    <lineage>
        <taxon>Bacteria</taxon>
        <taxon>Pseudomonadati</taxon>
        <taxon>Pseudomonadota</taxon>
        <taxon>Alphaproteobacteria</taxon>
        <taxon>Hyphomicrobiales</taxon>
        <taxon>Devosiaceae</taxon>
        <taxon>Devosia</taxon>
    </lineage>
</organism>
<dbReference type="Gene3D" id="2.40.30.170">
    <property type="match status" value="1"/>
</dbReference>
<evidence type="ECO:0000256" key="2">
    <source>
        <dbReference type="SAM" id="MobiDB-lite"/>
    </source>
</evidence>
<name>A0A0F5QN24_9HYPH</name>
<comment type="similarity">
    <text evidence="1">Belongs to the membrane fusion protein (MFP) (TC 8.A.1) family.</text>
</comment>
<keyword evidence="3" id="KW-0812">Transmembrane</keyword>
<sequence>MTEAHEKPDWAQSKREKDNARRVAEGLKPRRRIMPWVVLGVVVFGIAAFVLTRPPAEEPTEEAANTEVVRQLLKTEISEIAPATLRQTAKVTGTLVPARQSAVASQASGRVLSVAVRPGDTVAAGSVLAEIDRANLEFQVNQQRATADGTRAQLLSAQQALERTQELARQGLASPSTLEQARSSTAALEANLAALESGVQAAELALSNATVVSPLDGTVSERSVEPGQTINAGTPLFTIVNLFEMEFQASASVNSSALVTPGQSVAVTVNGLDNQTFTGSVTRVNPVALSGTRTVPIYIALENGQGRLRGGMFATGEITVAEQADAIAVPLAAIREDADGNYVLKLSNGTLIRQAVEVGDAWDRGRLVEVTGLTIGDSVVTAPLTELSVGQAYEIVEG</sequence>
<evidence type="ECO:0000256" key="1">
    <source>
        <dbReference type="ARBA" id="ARBA00009477"/>
    </source>
</evidence>
<dbReference type="EMBL" id="LANJ01000001">
    <property type="protein sequence ID" value="KKC41459.1"/>
    <property type="molecule type" value="Genomic_DNA"/>
</dbReference>
<feature type="region of interest" description="Disordered" evidence="2">
    <location>
        <begin position="1"/>
        <end position="22"/>
    </location>
</feature>
<dbReference type="GO" id="GO:1990281">
    <property type="term" value="C:efflux pump complex"/>
    <property type="evidence" value="ECO:0007669"/>
    <property type="project" value="TreeGrafter"/>
</dbReference>
<feature type="domain" description="Multidrug resistance protein MdtA-like barrel-sandwich hybrid" evidence="4">
    <location>
        <begin position="100"/>
        <end position="240"/>
    </location>
</feature>
<dbReference type="Gene3D" id="1.10.287.470">
    <property type="entry name" value="Helix hairpin bin"/>
    <property type="match status" value="1"/>
</dbReference>
<dbReference type="PANTHER" id="PTHR30469:SF15">
    <property type="entry name" value="HLYD FAMILY OF SECRETION PROTEINS"/>
    <property type="match status" value="1"/>
</dbReference>
<dbReference type="NCBIfam" id="TIGR01730">
    <property type="entry name" value="RND_mfp"/>
    <property type="match status" value="1"/>
</dbReference>
<dbReference type="STRING" id="1293439.WH87_00455"/>
<accession>A0A0F5QN24</accession>
<dbReference type="AlphaFoldDB" id="A0A0F5QN24"/>
<evidence type="ECO:0000259" key="5">
    <source>
        <dbReference type="Pfam" id="PF25954"/>
    </source>
</evidence>
<dbReference type="PATRIC" id="fig|1293439.3.peg.98"/>
<comment type="caution">
    <text evidence="6">The sequence shown here is derived from an EMBL/GenBank/DDBJ whole genome shotgun (WGS) entry which is preliminary data.</text>
</comment>
<dbReference type="GO" id="GO:0015562">
    <property type="term" value="F:efflux transmembrane transporter activity"/>
    <property type="evidence" value="ECO:0007669"/>
    <property type="project" value="TreeGrafter"/>
</dbReference>
<dbReference type="SUPFAM" id="SSF111369">
    <property type="entry name" value="HlyD-like secretion proteins"/>
    <property type="match status" value="1"/>
</dbReference>
<dbReference type="InterPro" id="IPR058625">
    <property type="entry name" value="MdtA-like_BSH"/>
</dbReference>
<evidence type="ECO:0000313" key="6">
    <source>
        <dbReference type="EMBL" id="KKC41459.1"/>
    </source>
</evidence>
<dbReference type="Gene3D" id="2.40.420.20">
    <property type="match status" value="1"/>
</dbReference>
<reference evidence="6 7" key="1">
    <citation type="submission" date="2015-03" db="EMBL/GenBank/DDBJ databases">
        <authorList>
            <person name="Lepp D."/>
            <person name="Hassan Y.I."/>
            <person name="Li X.-Z."/>
            <person name="Zhou T."/>
        </authorList>
    </citation>
    <scope>NUCLEOTIDE SEQUENCE [LARGE SCALE GENOMIC DNA]</scope>
    <source>
        <strain evidence="6 7">E84</strain>
    </source>
</reference>
<proteinExistence type="inferred from homology"/>
<dbReference type="InterPro" id="IPR058792">
    <property type="entry name" value="Beta-barrel_RND_2"/>
</dbReference>
<keyword evidence="3" id="KW-1133">Transmembrane helix</keyword>
<dbReference type="Proteomes" id="UP000033411">
    <property type="component" value="Unassembled WGS sequence"/>
</dbReference>